<dbReference type="InterPro" id="IPR036582">
    <property type="entry name" value="Mao_N_sf"/>
</dbReference>
<evidence type="ECO:0000313" key="3">
    <source>
        <dbReference type="Proteomes" id="UP000294813"/>
    </source>
</evidence>
<proteinExistence type="predicted"/>
<dbReference type="Proteomes" id="UP000294813">
    <property type="component" value="Unassembled WGS sequence"/>
</dbReference>
<dbReference type="Pfam" id="PF07833">
    <property type="entry name" value="Cu_amine_oxidN1"/>
    <property type="match status" value="1"/>
</dbReference>
<accession>A0A4R2RYI6</accession>
<protein>
    <submittedName>
        <fullName evidence="2">Copper amine oxidase-like protein</fullName>
    </submittedName>
</protein>
<dbReference type="EMBL" id="SLXT01000002">
    <property type="protein sequence ID" value="TCP68608.1"/>
    <property type="molecule type" value="Genomic_DNA"/>
</dbReference>
<dbReference type="InterPro" id="IPR012854">
    <property type="entry name" value="Cu_amine_oxidase-like_N"/>
</dbReference>
<dbReference type="OrthoDB" id="268113at2"/>
<dbReference type="SUPFAM" id="SSF55383">
    <property type="entry name" value="Copper amine oxidase, domain N"/>
    <property type="match status" value="1"/>
</dbReference>
<reference evidence="2 3" key="1">
    <citation type="submission" date="2019-03" db="EMBL/GenBank/DDBJ databases">
        <title>Genomic Encyclopedia of Type Strains, Phase IV (KMG-IV): sequencing the most valuable type-strain genomes for metagenomic binning, comparative biology and taxonomic classification.</title>
        <authorList>
            <person name="Goeker M."/>
        </authorList>
    </citation>
    <scope>NUCLEOTIDE SEQUENCE [LARGE SCALE GENOMIC DNA]</scope>
    <source>
        <strain evidence="2 3">DSM 11170</strain>
    </source>
</reference>
<name>A0A4R2RYI6_9FIRM</name>
<dbReference type="AlphaFoldDB" id="A0A4R2RYI6"/>
<feature type="domain" description="Copper amine oxidase-like N-terminal" evidence="1">
    <location>
        <begin position="273"/>
        <end position="377"/>
    </location>
</feature>
<dbReference type="Gene3D" id="3.30.457.10">
    <property type="entry name" value="Copper amine oxidase-like, N-terminal domain"/>
    <property type="match status" value="1"/>
</dbReference>
<gene>
    <name evidence="2" type="ORF">EDD73_1023</name>
</gene>
<dbReference type="Gene3D" id="2.60.40.1080">
    <property type="match status" value="1"/>
</dbReference>
<comment type="caution">
    <text evidence="2">The sequence shown here is derived from an EMBL/GenBank/DDBJ whole genome shotgun (WGS) entry which is preliminary data.</text>
</comment>
<organism evidence="2 3">
    <name type="scientific">Heliophilum fasciatum</name>
    <dbReference type="NCBI Taxonomy" id="35700"/>
    <lineage>
        <taxon>Bacteria</taxon>
        <taxon>Bacillati</taxon>
        <taxon>Bacillota</taxon>
        <taxon>Clostridia</taxon>
        <taxon>Eubacteriales</taxon>
        <taxon>Heliobacteriaceae</taxon>
        <taxon>Heliophilum</taxon>
    </lineage>
</organism>
<keyword evidence="3" id="KW-1185">Reference proteome</keyword>
<evidence type="ECO:0000313" key="2">
    <source>
        <dbReference type="EMBL" id="TCP68608.1"/>
    </source>
</evidence>
<dbReference type="RefSeq" id="WP_131917823.1">
    <property type="nucleotide sequence ID" value="NZ_JAOQNU010000002.1"/>
</dbReference>
<evidence type="ECO:0000259" key="1">
    <source>
        <dbReference type="Pfam" id="PF07833"/>
    </source>
</evidence>
<sequence length="533" mass="58228">MALTSNLGVRKNLSFLITLLFVLLILMVPVTVMAAEPENKVVSVTVQKVYPQETDKPGEPIALFPGALEMIEAKARYADGSEINVSDQAVWEASNPEVLSFDGSQITAKAIGGTTVTARYQGCSGSVNVEVSPVIDIQLHFGPKRTSDPEYFYVPVINGAFVVHKGFQAQLYDEKILANGAHVGLWPPAEFVSGNDQVAKIRSYEPTIVALEEGETTITARLGEYTKAFTIQVVAEDAAANAADVAEAATGNAANATDAADTLEAPSPITVYLDGKKLAFTQDPVIRDDRVLVPLRGIFEALGATVQWDGNVQKVTATKEKTTLWLIIGSASAQKDGQEMLLDRPAEIIEGHTMVPLRFVSESMGCNVRWDDKSCSVWIKTENMNVIPDEPIAGVTVCSFEDAKEYVLKEGILTKINKVEFTPTRFTEFGPMDTMVVGVDEFGNEKAVWVAQNQYDNTISVESAVLMKDVISLDKILLFIQSKGIGSSDLKKSYLAPYEKNQVNWFLIAEANSKQYYYCFDAKTGEVVIENVF</sequence>